<dbReference type="EMBL" id="JARQBN010000005">
    <property type="protein sequence ID" value="MDT2827626.1"/>
    <property type="molecule type" value="Genomic_DNA"/>
</dbReference>
<evidence type="ECO:0000313" key="4">
    <source>
        <dbReference type="Proteomes" id="UP001265301"/>
    </source>
</evidence>
<gene>
    <name evidence="3" type="ORF">P7H59_04055</name>
</gene>
<proteinExistence type="predicted"/>
<reference evidence="3 4" key="1">
    <citation type="submission" date="2023-03" db="EMBL/GenBank/DDBJ databases">
        <authorList>
            <person name="Shen W."/>
            <person name="Cai J."/>
        </authorList>
    </citation>
    <scope>NUCLEOTIDE SEQUENCE [LARGE SCALE GENOMIC DNA]</scope>
    <source>
        <strain evidence="3 4">B101</strain>
    </source>
</reference>
<keyword evidence="2" id="KW-0472">Membrane</keyword>
<keyword evidence="1" id="KW-0175">Coiled coil</keyword>
<evidence type="ECO:0000256" key="2">
    <source>
        <dbReference type="SAM" id="Phobius"/>
    </source>
</evidence>
<organism evidence="3 4">
    <name type="scientific">Enterococcus viikkiensis</name>
    <dbReference type="NCBI Taxonomy" id="930854"/>
    <lineage>
        <taxon>Bacteria</taxon>
        <taxon>Bacillati</taxon>
        <taxon>Bacillota</taxon>
        <taxon>Bacilli</taxon>
        <taxon>Lactobacillales</taxon>
        <taxon>Enterococcaceae</taxon>
        <taxon>Enterococcus</taxon>
    </lineage>
</organism>
<dbReference type="RefSeq" id="WP_311818709.1">
    <property type="nucleotide sequence ID" value="NZ_JARQBN010000005.1"/>
</dbReference>
<protein>
    <recommendedName>
        <fullName evidence="5">DUF4145 domain-containing protein</fullName>
    </recommendedName>
</protein>
<dbReference type="Proteomes" id="UP001265301">
    <property type="component" value="Unassembled WGS sequence"/>
</dbReference>
<evidence type="ECO:0000256" key="1">
    <source>
        <dbReference type="SAM" id="Coils"/>
    </source>
</evidence>
<evidence type="ECO:0008006" key="5">
    <source>
        <dbReference type="Google" id="ProtNLM"/>
    </source>
</evidence>
<accession>A0ABU3FP03</accession>
<evidence type="ECO:0000313" key="3">
    <source>
        <dbReference type="EMBL" id="MDT2827626.1"/>
    </source>
</evidence>
<name>A0ABU3FP03_9ENTE</name>
<keyword evidence="2" id="KW-1133">Transmembrane helix</keyword>
<keyword evidence="4" id="KW-1185">Reference proteome</keyword>
<sequence length="539" mass="61711">MIRGTNFALIENDKQLKSVFEAGIVIEDLIEFSEHLTLIKERYFLEKFAEYLLCKSGFESKPKEALAVKLARLRNVLDSGDLEKLHLIQKAGNQAVHEGKDWGKDTHKKFANELFIILKKYIRSEKKLSQSQVNTALDKKYFATYLGKNEIESIVDTKCEYLEYCLKNERIDKLKFEQFQFRFSELEQKVVKMTQGNELTEDDLRLFIDSEITGHLVASEKQTEDMVASSLRRIHELKNSFFLELSKLERRVGKLEISLEALDATAKDHENRLTGLEESQSDTYQVVYNLNQDVIAKVDYDNRQNHSESRQHVAVTVKNSSDRINENTKKVVQSGVFRIIILISVFFFLGVSIYLFLRPDSPTAVANTKIGEVVNDISGKVISIRKTDKDYLFITIETKDGLISIPIFDTKKISDADTIEKGDTLSISGEFGIYEGQKQIKPSRNSDLVIEKRAKVSPTEQGSSEMYEGKIIDKYVHNKGHIFLTVKSADDTLEVPLFVTINPDDRFEIGDTIVFSGEENYYKGKKEIIPKTMSDIRLK</sequence>
<keyword evidence="2" id="KW-0812">Transmembrane</keyword>
<feature type="transmembrane region" description="Helical" evidence="2">
    <location>
        <begin position="335"/>
        <end position="357"/>
    </location>
</feature>
<feature type="coiled-coil region" evidence="1">
    <location>
        <begin position="245"/>
        <end position="279"/>
    </location>
</feature>
<comment type="caution">
    <text evidence="3">The sequence shown here is derived from an EMBL/GenBank/DDBJ whole genome shotgun (WGS) entry which is preliminary data.</text>
</comment>